<dbReference type="EMBL" id="AP019737">
    <property type="protein sequence ID" value="BBL08639.1"/>
    <property type="molecule type" value="Genomic_DNA"/>
</dbReference>
<reference evidence="1 2" key="1">
    <citation type="journal article" date="2020" name="Int. J. Syst. Evol. Microbiol.">
        <title>Alistipes communis sp. nov., Alistipes dispar sp. nov. and Alistipes onderdonkii subsp. vulgaris subsp. nov., isolated from human faeces, and creation of Alistipes onderdonkii subsp. onderdonkii subsp. nov.</title>
        <authorList>
            <person name="Sakamoto M."/>
            <person name="Ikeyama N."/>
            <person name="Ogata Y."/>
            <person name="Suda W."/>
            <person name="Iino T."/>
            <person name="Hattori M."/>
            <person name="Ohkuma M."/>
        </authorList>
    </citation>
    <scope>NUCLEOTIDE SEQUENCE [LARGE SCALE GENOMIC DNA]</scope>
    <source>
        <strain evidence="1 2">5CPYCFAH4</strain>
    </source>
</reference>
<evidence type="ECO:0000313" key="1">
    <source>
        <dbReference type="EMBL" id="BBL08639.1"/>
    </source>
</evidence>
<protein>
    <submittedName>
        <fullName evidence="1">Uncharacterized protein</fullName>
    </submittedName>
</protein>
<sequence>MNNDWTTCKIGDICKKICSGGTPKSNEPSYYGGNIPWLNTKEINFNRIYNTEKYITSSGFDNSSAKWIDANSVIVALYGATAAKVSINTIPLTTNQACCNLTIDETVADYRYVYYYLRRNYQHLALLANGGAQQNLNAQQIKDFNIILPQLPIQHKIANILWTIDDKIELNRRINDNLEEQAKALFNHYFIQNTENLGEWQDGVLTDIAQYLNGLAMQKYPAMPNEAGLPVLKIKELGQGQCDTNSDRCSSLIKPEYIISDGTIIFSWSGTLLVDIWCGGKCGLNQHLFKVSSAKYPQWFVFYWTKHHLNKFIRIAKDKAVTMGHIKRCDLEISKVKIPSKQALVNLDKLFSPIFNRMVTCRIENRKLSSLRDTLLPKLMSGEISVEEVSLD</sequence>
<dbReference type="Proteomes" id="UP000317465">
    <property type="component" value="Chromosome"/>
</dbReference>
<accession>A0ACA8QV73</accession>
<gene>
    <name evidence="1" type="ORF">A5CPYCFAH4_08630</name>
</gene>
<proteinExistence type="predicted"/>
<organism evidence="1 2">
    <name type="scientific">Alistipes onderdonkii subsp. vulgaris</name>
    <dbReference type="NCBI Taxonomy" id="2585117"/>
    <lineage>
        <taxon>Bacteria</taxon>
        <taxon>Pseudomonadati</taxon>
        <taxon>Bacteroidota</taxon>
        <taxon>Bacteroidia</taxon>
        <taxon>Bacteroidales</taxon>
        <taxon>Rikenellaceae</taxon>
        <taxon>Alistipes</taxon>
    </lineage>
</organism>
<name>A0ACA8QV73_9BACT</name>
<evidence type="ECO:0000313" key="2">
    <source>
        <dbReference type="Proteomes" id="UP000317465"/>
    </source>
</evidence>
<keyword evidence="2" id="KW-1185">Reference proteome</keyword>